<keyword evidence="1" id="KW-0812">Transmembrane</keyword>
<keyword evidence="3" id="KW-1185">Reference proteome</keyword>
<dbReference type="Proteomes" id="UP000216852">
    <property type="component" value="Unassembled WGS sequence"/>
</dbReference>
<comment type="caution">
    <text evidence="2">The sequence shown here is derived from an EMBL/GenBank/DDBJ whole genome shotgun (WGS) entry which is preliminary data.</text>
</comment>
<name>A0ABX4GZG5_9BACI</name>
<proteinExistence type="predicted"/>
<dbReference type="EMBL" id="NPBJ01000015">
    <property type="protein sequence ID" value="PAE00270.1"/>
    <property type="molecule type" value="Genomic_DNA"/>
</dbReference>
<sequence length="71" mass="8366">MFNYMVELAGFKIEILHFVLLLSITSYVATFTRICNCVNLMPPSHFAYEFVEKLDTYTRFLVYGNIIRFLS</sequence>
<reference evidence="2 3" key="1">
    <citation type="submission" date="2017-07" db="EMBL/GenBank/DDBJ databases">
        <title>Isolation and whole genome analysis of endospore-forming bacteria from heroin.</title>
        <authorList>
            <person name="Kalinowski J."/>
            <person name="Ahrens B."/>
            <person name="Al-Dilaimi A."/>
            <person name="Winkler A."/>
            <person name="Wibberg D."/>
            <person name="Schleenbecker U."/>
            <person name="Ruckert C."/>
            <person name="Wolfel R."/>
            <person name="Grass G."/>
        </authorList>
    </citation>
    <scope>NUCLEOTIDE SEQUENCE [LARGE SCALE GENOMIC DNA]</scope>
    <source>
        <strain evidence="2 3">7517-1</strain>
    </source>
</reference>
<protein>
    <submittedName>
        <fullName evidence="2">Uncharacterized protein</fullName>
    </submittedName>
</protein>
<organism evidence="2 3">
    <name type="scientific">Terribacillus saccharophilus</name>
    <dbReference type="NCBI Taxonomy" id="361277"/>
    <lineage>
        <taxon>Bacteria</taxon>
        <taxon>Bacillati</taxon>
        <taxon>Bacillota</taxon>
        <taxon>Bacilli</taxon>
        <taxon>Bacillales</taxon>
        <taxon>Bacillaceae</taxon>
        <taxon>Terribacillus</taxon>
    </lineage>
</organism>
<feature type="transmembrane region" description="Helical" evidence="1">
    <location>
        <begin position="15"/>
        <end position="35"/>
    </location>
</feature>
<accession>A0ABX4GZG5</accession>
<evidence type="ECO:0000313" key="2">
    <source>
        <dbReference type="EMBL" id="PAE00270.1"/>
    </source>
</evidence>
<gene>
    <name evidence="2" type="ORF">CHH48_08155</name>
</gene>
<evidence type="ECO:0000256" key="1">
    <source>
        <dbReference type="SAM" id="Phobius"/>
    </source>
</evidence>
<evidence type="ECO:0000313" key="3">
    <source>
        <dbReference type="Proteomes" id="UP000216852"/>
    </source>
</evidence>
<keyword evidence="1" id="KW-0472">Membrane</keyword>
<keyword evidence="1" id="KW-1133">Transmembrane helix</keyword>